<reference evidence="5" key="1">
    <citation type="submission" date="2017-06" db="EMBL/GenBank/DDBJ databases">
        <title>Aedes aegypti genome working group (AGWG) sequencing and assembly.</title>
        <authorList>
            <consortium name="Aedes aegypti Genome Working Group (AGWG)"/>
            <person name="Matthews B.J."/>
        </authorList>
    </citation>
    <scope>NUCLEOTIDE SEQUENCE [LARGE SCALE GENOMIC DNA]</scope>
    <source>
        <strain evidence="5">LVP_AGWG</strain>
    </source>
</reference>
<reference evidence="4" key="2">
    <citation type="submission" date="2022-10" db="UniProtKB">
        <authorList>
            <consortium name="EnsemblMetazoa"/>
        </authorList>
    </citation>
    <scope>IDENTIFICATION</scope>
    <source>
        <strain evidence="4">LVP_AGWG</strain>
    </source>
</reference>
<dbReference type="Gene3D" id="3.40.50.1820">
    <property type="entry name" value="alpha/beta hydrolase"/>
    <property type="match status" value="1"/>
</dbReference>
<organism evidence="4 5">
    <name type="scientific">Aedes aegypti</name>
    <name type="common">Yellowfever mosquito</name>
    <name type="synonym">Culex aegypti</name>
    <dbReference type="NCBI Taxonomy" id="7159"/>
    <lineage>
        <taxon>Eukaryota</taxon>
        <taxon>Metazoa</taxon>
        <taxon>Ecdysozoa</taxon>
        <taxon>Arthropoda</taxon>
        <taxon>Hexapoda</taxon>
        <taxon>Insecta</taxon>
        <taxon>Pterygota</taxon>
        <taxon>Neoptera</taxon>
        <taxon>Endopterygota</taxon>
        <taxon>Diptera</taxon>
        <taxon>Nematocera</taxon>
        <taxon>Culicoidea</taxon>
        <taxon>Culicidae</taxon>
        <taxon>Culicinae</taxon>
        <taxon>Aedini</taxon>
        <taxon>Aedes</taxon>
        <taxon>Stegomyia</taxon>
    </lineage>
</organism>
<feature type="domain" description="Peptidase S9 prolyl oligopeptidase catalytic" evidence="2">
    <location>
        <begin position="651"/>
        <end position="851"/>
    </location>
</feature>
<dbReference type="Pfam" id="PF00930">
    <property type="entry name" value="DPPIV_N"/>
    <property type="match status" value="1"/>
</dbReference>
<dbReference type="GO" id="GO:0008236">
    <property type="term" value="F:serine-type peptidase activity"/>
    <property type="evidence" value="ECO:0007669"/>
    <property type="project" value="InterPro"/>
</dbReference>
<dbReference type="GO" id="GO:0006508">
    <property type="term" value="P:proteolysis"/>
    <property type="evidence" value="ECO:0007669"/>
    <property type="project" value="InterPro"/>
</dbReference>
<feature type="transmembrane region" description="Helical" evidence="1">
    <location>
        <begin position="36"/>
        <end position="57"/>
    </location>
</feature>
<sequence>MNTVQSTGNANVRNKKDSEFEEITVSSSEKRNWRGILIALLVIAAVLGLIVFSILLLSPEIDSTRFHGKGISFNDLLAGRYEWRSYNGTWQSNFEYVFINTEGGLSSVNLNEGKVIGSKVLIKASILRQFNADSFIVSPDRKFVLLYSDVDAPYNTSYHIYELESSRTIVLSTKGNDQTAPKLQNVLWAPGRSGDGPGGEKDFFQGIAFVHGADIYYKPKVQGDLICRITSNGKSEHLLNGVPDWLYSNVAELKSATLSFSPDGHYLSYLSFNISTVHKYQYIWYGNDDQYPSIRSIRYPKLNSPNPGVMVHVVNLSILKVISQKTITIPSHISKESYVGGMIWISAYELSVTFTNREQNVSYILLCAAPNFNCSEIFSERATENGWALIAEAPYFIKTERKFGFNATLATLSHEKQEDIFMLKRLSVRVGPYSYFRHIALIPLDTKIPIILTIGPFEVTEIIGYDTVNECVYYMAAPERKPGQRHLYKVDLTLNQNTEHISMKAKSVTSLCISCDINVGQNKSSNNTSYMRVDKAFSSNCMFNKIFFNSDYSYYVQECIGPDSPASYIVNTTSGKMIFILDNGDYLKSLLFEVAKPQIMTFSVQIRYDFHAQVRMYLPPGIEEDDDVQLPLILHVDASPESQLVSDRYKIDWNWYICSFQSYIIAQIDARGSGFQGESLKTQIRGKVGIEVEDQLSVLTYLRDNVKLVDANRICIYGWGYGGYISSLMIVSDTDNVIKCGVAINPIVSFKYFYSFFTERYVVDFADDDHTLIDSDLSMKAGNFARKKILLVHGTADTFVHEQHVALLTKALIEANVMFRHQIYVDEDHDMTEVKQHLYHTIESYFEESFQGNDQDWTTTFFLSKS</sequence>
<keyword evidence="1" id="KW-1133">Transmembrane helix</keyword>
<evidence type="ECO:0000259" key="2">
    <source>
        <dbReference type="Pfam" id="PF00326"/>
    </source>
</evidence>
<name>A0A903U150_AEDAE</name>
<dbReference type="InterPro" id="IPR050278">
    <property type="entry name" value="Serine_Prot_S9B/DPPIV"/>
</dbReference>
<evidence type="ECO:0000256" key="1">
    <source>
        <dbReference type="SAM" id="Phobius"/>
    </source>
</evidence>
<dbReference type="OrthoDB" id="16520at2759"/>
<dbReference type="PANTHER" id="PTHR11731">
    <property type="entry name" value="PROTEASE FAMILY S9B,C DIPEPTIDYL-PEPTIDASE IV-RELATED"/>
    <property type="match status" value="1"/>
</dbReference>
<dbReference type="SUPFAM" id="SSF53474">
    <property type="entry name" value="alpha/beta-Hydrolases"/>
    <property type="match status" value="1"/>
</dbReference>
<dbReference type="AlphaFoldDB" id="A0A903U150"/>
<keyword evidence="1" id="KW-0472">Membrane</keyword>
<accession>A0A903U150</accession>
<dbReference type="EnsemblMetazoa" id="AAEL004793-RG">
    <property type="protein sequence ID" value="AAEL004793-PG"/>
    <property type="gene ID" value="AAEL004793"/>
</dbReference>
<gene>
    <name evidence="4" type="primary">5565467</name>
</gene>
<dbReference type="GO" id="GO:0005886">
    <property type="term" value="C:plasma membrane"/>
    <property type="evidence" value="ECO:0007669"/>
    <property type="project" value="TreeGrafter"/>
</dbReference>
<dbReference type="Pfam" id="PF00326">
    <property type="entry name" value="Peptidase_S9"/>
    <property type="match status" value="1"/>
</dbReference>
<dbReference type="Gene3D" id="2.140.10.30">
    <property type="entry name" value="Dipeptidylpeptidase IV, N-terminal domain"/>
    <property type="match status" value="1"/>
</dbReference>
<dbReference type="SUPFAM" id="SSF82171">
    <property type="entry name" value="DPP6 N-terminal domain-like"/>
    <property type="match status" value="1"/>
</dbReference>
<dbReference type="InterPro" id="IPR001375">
    <property type="entry name" value="Peptidase_S9_cat"/>
</dbReference>
<evidence type="ECO:0000313" key="4">
    <source>
        <dbReference type="EnsemblMetazoa" id="AAEL004793-PG"/>
    </source>
</evidence>
<proteinExistence type="predicted"/>
<protein>
    <submittedName>
        <fullName evidence="4">Uncharacterized protein</fullName>
    </submittedName>
</protein>
<dbReference type="InterPro" id="IPR029058">
    <property type="entry name" value="AB_hydrolase_fold"/>
</dbReference>
<dbReference type="Proteomes" id="UP000008820">
    <property type="component" value="Unassembled WGS sequence"/>
</dbReference>
<evidence type="ECO:0000259" key="3">
    <source>
        <dbReference type="Pfam" id="PF00930"/>
    </source>
</evidence>
<keyword evidence="1" id="KW-0812">Transmembrane</keyword>
<dbReference type="InterPro" id="IPR002469">
    <property type="entry name" value="Peptidase_S9B_N"/>
</dbReference>
<evidence type="ECO:0000313" key="5">
    <source>
        <dbReference type="Proteomes" id="UP000008820"/>
    </source>
</evidence>
<keyword evidence="5" id="KW-1185">Reference proteome</keyword>
<dbReference type="PANTHER" id="PTHR11731:SF135">
    <property type="entry name" value="INACTIVE DIPEPTIDYL PEPTIDASE 10-LIKE PROTEIN"/>
    <property type="match status" value="1"/>
</dbReference>
<feature type="domain" description="Dipeptidylpeptidase IV N-terminal" evidence="3">
    <location>
        <begin position="138"/>
        <end position="525"/>
    </location>
</feature>